<evidence type="ECO:0000256" key="1">
    <source>
        <dbReference type="SAM" id="MobiDB-lite"/>
    </source>
</evidence>
<feature type="compositionally biased region" description="Basic and acidic residues" evidence="1">
    <location>
        <begin position="523"/>
        <end position="543"/>
    </location>
</feature>
<feature type="compositionally biased region" description="Low complexity" evidence="1">
    <location>
        <begin position="510"/>
        <end position="521"/>
    </location>
</feature>
<comment type="caution">
    <text evidence="2">The sequence shown here is derived from an EMBL/GenBank/DDBJ whole genome shotgun (WGS) entry which is preliminary data.</text>
</comment>
<dbReference type="Proteomes" id="UP000289152">
    <property type="component" value="Unassembled WGS sequence"/>
</dbReference>
<name>A0A4Q1BR12_TREME</name>
<feature type="region of interest" description="Disordered" evidence="1">
    <location>
        <begin position="1"/>
        <end position="49"/>
    </location>
</feature>
<proteinExistence type="predicted"/>
<evidence type="ECO:0000313" key="3">
    <source>
        <dbReference type="Proteomes" id="UP000289152"/>
    </source>
</evidence>
<dbReference type="AlphaFoldDB" id="A0A4Q1BR12"/>
<protein>
    <submittedName>
        <fullName evidence="2">Uncharacterized protein</fullName>
    </submittedName>
</protein>
<feature type="compositionally biased region" description="Polar residues" evidence="1">
    <location>
        <begin position="1"/>
        <end position="14"/>
    </location>
</feature>
<reference evidence="2 3" key="1">
    <citation type="submission" date="2016-06" db="EMBL/GenBank/DDBJ databases">
        <title>Evolution of pathogenesis and genome organization in the Tremellales.</title>
        <authorList>
            <person name="Cuomo C."/>
            <person name="Litvintseva A."/>
            <person name="Heitman J."/>
            <person name="Chen Y."/>
            <person name="Sun S."/>
            <person name="Springer D."/>
            <person name="Dromer F."/>
            <person name="Young S."/>
            <person name="Zeng Q."/>
            <person name="Chapman S."/>
            <person name="Gujja S."/>
            <person name="Saif S."/>
            <person name="Birren B."/>
        </authorList>
    </citation>
    <scope>NUCLEOTIDE SEQUENCE [LARGE SCALE GENOMIC DNA]</scope>
    <source>
        <strain evidence="2 3">ATCC 28783</strain>
    </source>
</reference>
<gene>
    <name evidence="2" type="ORF">M231_02369</name>
</gene>
<organism evidence="2 3">
    <name type="scientific">Tremella mesenterica</name>
    <name type="common">Jelly fungus</name>
    <dbReference type="NCBI Taxonomy" id="5217"/>
    <lineage>
        <taxon>Eukaryota</taxon>
        <taxon>Fungi</taxon>
        <taxon>Dikarya</taxon>
        <taxon>Basidiomycota</taxon>
        <taxon>Agaricomycotina</taxon>
        <taxon>Tremellomycetes</taxon>
        <taxon>Tremellales</taxon>
        <taxon>Tremellaceae</taxon>
        <taxon>Tremella</taxon>
    </lineage>
</organism>
<dbReference type="InParanoid" id="A0A4Q1BR12"/>
<feature type="region of interest" description="Disordered" evidence="1">
    <location>
        <begin position="501"/>
        <end position="550"/>
    </location>
</feature>
<dbReference type="EMBL" id="SDIL01000019">
    <property type="protein sequence ID" value="RXK40386.1"/>
    <property type="molecule type" value="Genomic_DNA"/>
</dbReference>
<dbReference type="VEuPathDB" id="FungiDB:TREMEDRAFT_64459"/>
<keyword evidence="3" id="KW-1185">Reference proteome</keyword>
<accession>A0A4Q1BR12</accession>
<evidence type="ECO:0000313" key="2">
    <source>
        <dbReference type="EMBL" id="RXK40386.1"/>
    </source>
</evidence>
<sequence length="759" mass="83916">MAPDRTNGTTTNQTHRAHGRGPQYQRPAGSSSTKMASHSGAKERQDPDADGEIFIGHFVKGAPELLASITLNIHKDINTYYVDTSVTVGPIGNSFWKPYKRFRRNCAKVLTNEMNSELQSGGFGTTMRELVESMTEELSSKPQLFRKSCQLQTIPVDTTTVAQRQVAIQICASESLHRTPLDTTNHTRNFGPDIELKVNLLQVTSTTPIPDFFSPRPFFPAVLKHQNTADHQNHHGNSSKGKQRTLIGHNYLNSPQMTLAINWRPASNIGSNPMGVQFNLSSREVLYPATALSPEQKLHHPEANVSPNSNNSALNSIRYNTSAKTLVAADADGVVVIYSLCSTSPQLNIDITPCIHLYDNTFSLTGLATMGHLGNSYWEPYHLFREECTRIITRSLTYALQSNFLGWDIPFLAKKVQKELESDPGLLYKSCQVEATSSDNATHTHRELMTQISLALNHPMQLRHYRRDLYLSCKNRGWTTVRLPARLGVDLTFQVPKLGVSETMPDHESTTAPSVSSSSAPYPEREDKDHTALESHTATEVRQHVSPTNNTMDIHNMGPLSISYPPSSSIQVFQYGMTDHGLAPSQVLLPIPPEGANVHVLGYPYTNEAVPTYANASNYMSSDPVSSTHGVVSGYTVWSQPIQQPGCQSAQHPVQQQGQLMVHQQVQPAFWQSGLYTAKPVYPHRPILFPSEGSGWSVPQPSSVSQLQHDVHLWPANLGTAARYSADYGHLGYQQPNEGSDQDLQLFTDNESAHQLAGP</sequence>